<gene>
    <name evidence="1" type="ORF">CCGE525_26895</name>
</gene>
<dbReference type="EMBL" id="CP032695">
    <property type="protein sequence ID" value="AYG62412.1"/>
    <property type="molecule type" value="Genomic_DNA"/>
</dbReference>
<reference evidence="1 2" key="1">
    <citation type="submission" date="2018-10" db="EMBL/GenBank/DDBJ databases">
        <title>Rhizobium etli, R. leguminosarum and a new Rhizobium genospecies from Phaseolus dumosus.</title>
        <authorList>
            <person name="Ramirez-Puebla S.T."/>
            <person name="Rogel-Hernandez M.A."/>
            <person name="Guerrero G."/>
            <person name="Ormeno-Orrillo E."/>
            <person name="Martinez-Romero J.C."/>
            <person name="Negrete-Yankelevich S."/>
            <person name="Martinez-Romero E."/>
        </authorList>
    </citation>
    <scope>NUCLEOTIDE SEQUENCE [LARGE SCALE GENOMIC DNA]</scope>
    <source>
        <strain evidence="1 2">CCGE525</strain>
        <plasmid evidence="2">prccge525c</plasmid>
    </source>
</reference>
<keyword evidence="1" id="KW-0614">Plasmid</keyword>
<protein>
    <submittedName>
        <fullName evidence="1">Uncharacterized protein</fullName>
    </submittedName>
</protein>
<organism evidence="1 2">
    <name type="scientific">Rhizobium jaguaris</name>
    <dbReference type="NCBI Taxonomy" id="1312183"/>
    <lineage>
        <taxon>Bacteria</taxon>
        <taxon>Pseudomonadati</taxon>
        <taxon>Pseudomonadota</taxon>
        <taxon>Alphaproteobacteria</taxon>
        <taxon>Hyphomicrobiales</taxon>
        <taxon>Rhizobiaceae</taxon>
        <taxon>Rhizobium/Agrobacterium group</taxon>
        <taxon>Rhizobium</taxon>
    </lineage>
</organism>
<keyword evidence="2" id="KW-1185">Reference proteome</keyword>
<dbReference type="AlphaFoldDB" id="A0A387G328"/>
<sequence length="64" mass="7099">MIPFKLPSPQGYTEEPVWNGREFVSQAASTRSSALMELLVKIEVNLLSGMSLLFGVRVTMTVIK</sequence>
<dbReference type="KEGG" id="rjg:CCGE525_26895"/>
<proteinExistence type="predicted"/>
<geneLocation type="plasmid" evidence="2">
    <name>prccge525c</name>
</geneLocation>
<dbReference type="Proteomes" id="UP000282195">
    <property type="component" value="Plasmid pRCCGE525c"/>
</dbReference>
<dbReference type="OrthoDB" id="9810247at2"/>
<name>A0A387G328_9HYPH</name>
<accession>A0A387G328</accession>
<evidence type="ECO:0000313" key="1">
    <source>
        <dbReference type="EMBL" id="AYG62412.1"/>
    </source>
</evidence>
<evidence type="ECO:0000313" key="2">
    <source>
        <dbReference type="Proteomes" id="UP000282195"/>
    </source>
</evidence>